<evidence type="ECO:0000313" key="1">
    <source>
        <dbReference type="EMBL" id="SPT55010.1"/>
    </source>
</evidence>
<protein>
    <submittedName>
        <fullName evidence="1">Uncharacterized protein</fullName>
    </submittedName>
</protein>
<evidence type="ECO:0000313" key="2">
    <source>
        <dbReference type="Proteomes" id="UP000250006"/>
    </source>
</evidence>
<proteinExistence type="predicted"/>
<name>A0ABY1VTU9_9ACTO</name>
<keyword evidence="2" id="KW-1185">Reference proteome</keyword>
<organism evidence="1 2">
    <name type="scientific">Actinomyces bovis</name>
    <dbReference type="NCBI Taxonomy" id="1658"/>
    <lineage>
        <taxon>Bacteria</taxon>
        <taxon>Bacillati</taxon>
        <taxon>Actinomycetota</taxon>
        <taxon>Actinomycetes</taxon>
        <taxon>Actinomycetales</taxon>
        <taxon>Actinomycetaceae</taxon>
        <taxon>Actinomyces</taxon>
    </lineage>
</organism>
<accession>A0ABY1VTU9</accession>
<comment type="caution">
    <text evidence="1">The sequence shown here is derived from an EMBL/GenBank/DDBJ whole genome shotgun (WGS) entry which is preliminary data.</text>
</comment>
<dbReference type="Proteomes" id="UP000250006">
    <property type="component" value="Unassembled WGS sequence"/>
</dbReference>
<dbReference type="EMBL" id="UAPQ01000012">
    <property type="protein sequence ID" value="SPT55010.1"/>
    <property type="molecule type" value="Genomic_DNA"/>
</dbReference>
<sequence length="32" mass="3500">MLVDGAGHQVRGTRPVGYYAAVESWLARLLGR</sequence>
<reference evidence="1 2" key="1">
    <citation type="submission" date="2018-06" db="EMBL/GenBank/DDBJ databases">
        <authorList>
            <consortium name="Pathogen Informatics"/>
            <person name="Doyle S."/>
        </authorList>
    </citation>
    <scope>NUCLEOTIDE SEQUENCE [LARGE SCALE GENOMIC DNA]</scope>
    <source>
        <strain evidence="1 2">NCTC11535</strain>
    </source>
</reference>
<gene>
    <name evidence="1" type="ORF">NCTC11535_02180</name>
</gene>